<comment type="similarity">
    <text evidence="2">Belongs to the DCP1 family.</text>
</comment>
<dbReference type="SUPFAM" id="SSF50729">
    <property type="entry name" value="PH domain-like"/>
    <property type="match status" value="1"/>
</dbReference>
<evidence type="ECO:0000256" key="3">
    <source>
        <dbReference type="ARBA" id="ARBA00022490"/>
    </source>
</evidence>
<feature type="compositionally biased region" description="Basic and acidic residues" evidence="5">
    <location>
        <begin position="232"/>
        <end position="247"/>
    </location>
</feature>
<dbReference type="CDD" id="cd09804">
    <property type="entry name" value="Dcp1"/>
    <property type="match status" value="1"/>
</dbReference>
<name>A0AAD9G766_BABDI</name>
<dbReference type="GO" id="GO:0003729">
    <property type="term" value="F:mRNA binding"/>
    <property type="evidence" value="ECO:0007669"/>
    <property type="project" value="TreeGrafter"/>
</dbReference>
<feature type="compositionally biased region" description="Polar residues" evidence="5">
    <location>
        <begin position="164"/>
        <end position="175"/>
    </location>
</feature>
<reference evidence="6" key="1">
    <citation type="journal article" date="2014" name="Nucleic Acids Res.">
        <title>The evolutionary dynamics of variant antigen genes in Babesia reveal a history of genomic innovation underlying host-parasite interaction.</title>
        <authorList>
            <person name="Jackson A.P."/>
            <person name="Otto T.D."/>
            <person name="Darby A."/>
            <person name="Ramaprasad A."/>
            <person name="Xia D."/>
            <person name="Echaide I.E."/>
            <person name="Farber M."/>
            <person name="Gahlot S."/>
            <person name="Gamble J."/>
            <person name="Gupta D."/>
            <person name="Gupta Y."/>
            <person name="Jackson L."/>
            <person name="Malandrin L."/>
            <person name="Malas T.B."/>
            <person name="Moussa E."/>
            <person name="Nair M."/>
            <person name="Reid A.J."/>
            <person name="Sanders M."/>
            <person name="Sharma J."/>
            <person name="Tracey A."/>
            <person name="Quail M.A."/>
            <person name="Weir W."/>
            <person name="Wastling J.M."/>
            <person name="Hall N."/>
            <person name="Willadsen P."/>
            <person name="Lingelbach K."/>
            <person name="Shiels B."/>
            <person name="Tait A."/>
            <person name="Berriman M."/>
            <person name="Allred D.R."/>
            <person name="Pain A."/>
        </authorList>
    </citation>
    <scope>NUCLEOTIDE SEQUENCE</scope>
    <source>
        <strain evidence="6">1802A</strain>
    </source>
</reference>
<dbReference type="GO" id="GO:0000290">
    <property type="term" value="P:deadenylation-dependent decapping of nuclear-transcribed mRNA"/>
    <property type="evidence" value="ECO:0007669"/>
    <property type="project" value="InterPro"/>
</dbReference>
<evidence type="ECO:0000256" key="4">
    <source>
        <dbReference type="ARBA" id="ARBA00022664"/>
    </source>
</evidence>
<sequence>MPFPGAAINASQGASCAASSLDEVKRMRSNISLKLLRDLDDRVERIIFQTPFVTAYELNNNEQWVRAEIEGFLYIIQRNGVPCNSFILVNRKSEDHLIEYITPEFQVTLDSNFIFYHSMNMVTKTMNNIRGLWFFDEKECLKSFDVIHAISINPTPLSGFSKKNNSVASGLSTSEKPPVGQDFASNTFHAPAPSPEFDSALTAFVPPKKDDYLRPGIHAPQQMPHFPHHANRSHDLSSDTIARESSRPEQSNRVTKEVERLISFFQPLTNNKNPSHTAKSVHRNPTVDVPHPAASHGHASPKRIPTEATVTVSYDMLCRAFHETIQSDDFVKLMWRRLGELGSRNSD</sequence>
<dbReference type="PANTHER" id="PTHR16290">
    <property type="entry name" value="TRANSCRIPTION FACTOR SMIF DECAPPING ENZYME DCP1"/>
    <property type="match status" value="1"/>
</dbReference>
<dbReference type="GO" id="GO:0008047">
    <property type="term" value="F:enzyme activator activity"/>
    <property type="evidence" value="ECO:0007669"/>
    <property type="project" value="InterPro"/>
</dbReference>
<proteinExistence type="inferred from homology"/>
<comment type="subcellular location">
    <subcellularLocation>
        <location evidence="1">Cytoplasm</location>
    </subcellularLocation>
</comment>
<evidence type="ECO:0000313" key="7">
    <source>
        <dbReference type="Proteomes" id="UP001195914"/>
    </source>
</evidence>
<dbReference type="GO" id="GO:0006397">
    <property type="term" value="P:mRNA processing"/>
    <property type="evidence" value="ECO:0007669"/>
    <property type="project" value="UniProtKB-KW"/>
</dbReference>
<dbReference type="EMBL" id="JAHBMH010000073">
    <property type="protein sequence ID" value="KAK1933103.1"/>
    <property type="molecule type" value="Genomic_DNA"/>
</dbReference>
<gene>
    <name evidence="6" type="ORF">X943_002185</name>
</gene>
<dbReference type="GO" id="GO:0000932">
    <property type="term" value="C:P-body"/>
    <property type="evidence" value="ECO:0007669"/>
    <property type="project" value="TreeGrafter"/>
</dbReference>
<feature type="region of interest" description="Disordered" evidence="5">
    <location>
        <begin position="164"/>
        <end position="191"/>
    </location>
</feature>
<dbReference type="Pfam" id="PF06058">
    <property type="entry name" value="DCP1"/>
    <property type="match status" value="1"/>
</dbReference>
<organism evidence="6 7">
    <name type="scientific">Babesia divergens</name>
    <dbReference type="NCBI Taxonomy" id="32595"/>
    <lineage>
        <taxon>Eukaryota</taxon>
        <taxon>Sar</taxon>
        <taxon>Alveolata</taxon>
        <taxon>Apicomplexa</taxon>
        <taxon>Aconoidasida</taxon>
        <taxon>Piroplasmida</taxon>
        <taxon>Babesiidae</taxon>
        <taxon>Babesia</taxon>
    </lineage>
</organism>
<evidence type="ECO:0000256" key="2">
    <source>
        <dbReference type="ARBA" id="ARBA00008778"/>
    </source>
</evidence>
<keyword evidence="7" id="KW-1185">Reference proteome</keyword>
<protein>
    <submittedName>
        <fullName evidence="6">Dcp1-like decapping family protein</fullName>
    </submittedName>
</protein>
<dbReference type="InterPro" id="IPR011993">
    <property type="entry name" value="PH-like_dom_sf"/>
</dbReference>
<keyword evidence="4" id="KW-0507">mRNA processing</keyword>
<keyword evidence="3" id="KW-0963">Cytoplasm</keyword>
<dbReference type="Gene3D" id="2.30.29.30">
    <property type="entry name" value="Pleckstrin-homology domain (PH domain)/Phosphotyrosine-binding domain (PTB)"/>
    <property type="match status" value="1"/>
</dbReference>
<comment type="caution">
    <text evidence="6">The sequence shown here is derived from an EMBL/GenBank/DDBJ whole genome shotgun (WGS) entry which is preliminary data.</text>
</comment>
<dbReference type="PANTHER" id="PTHR16290:SF0">
    <property type="entry name" value="DECAPPING PROTEIN 1, ISOFORM A"/>
    <property type="match status" value="1"/>
</dbReference>
<evidence type="ECO:0000256" key="5">
    <source>
        <dbReference type="SAM" id="MobiDB-lite"/>
    </source>
</evidence>
<evidence type="ECO:0000256" key="1">
    <source>
        <dbReference type="ARBA" id="ARBA00004496"/>
    </source>
</evidence>
<feature type="region of interest" description="Disordered" evidence="5">
    <location>
        <begin position="211"/>
        <end position="255"/>
    </location>
</feature>
<reference evidence="6" key="2">
    <citation type="submission" date="2021-05" db="EMBL/GenBank/DDBJ databases">
        <authorList>
            <person name="Pain A."/>
        </authorList>
    </citation>
    <scope>NUCLEOTIDE SEQUENCE</scope>
    <source>
        <strain evidence="6">1802A</strain>
    </source>
</reference>
<dbReference type="GO" id="GO:0031087">
    <property type="term" value="P:deadenylation-independent decapping of nuclear-transcribed mRNA"/>
    <property type="evidence" value="ECO:0007669"/>
    <property type="project" value="TreeGrafter"/>
</dbReference>
<accession>A0AAD9G766</accession>
<evidence type="ECO:0000313" key="6">
    <source>
        <dbReference type="EMBL" id="KAK1933103.1"/>
    </source>
</evidence>
<dbReference type="InterPro" id="IPR010334">
    <property type="entry name" value="Dcp1"/>
</dbReference>
<dbReference type="AlphaFoldDB" id="A0AAD9G766"/>
<dbReference type="Proteomes" id="UP001195914">
    <property type="component" value="Unassembled WGS sequence"/>
</dbReference>